<dbReference type="PROSITE" id="PS51745">
    <property type="entry name" value="PB1"/>
    <property type="match status" value="1"/>
</dbReference>
<feature type="transmembrane region" description="Helical" evidence="4">
    <location>
        <begin position="617"/>
        <end position="641"/>
    </location>
</feature>
<dbReference type="STRING" id="1382522.W6MW72"/>
<keyword evidence="4" id="KW-0812">Transmembrane</keyword>
<evidence type="ECO:0000259" key="5">
    <source>
        <dbReference type="PROSITE" id="PS51371"/>
    </source>
</evidence>
<gene>
    <name evidence="7" type="ORF">KUCA_T00002942001</name>
</gene>
<dbReference type="AlphaFoldDB" id="W6MW72"/>
<evidence type="ECO:0000256" key="1">
    <source>
        <dbReference type="ARBA" id="ARBA00022737"/>
    </source>
</evidence>
<feature type="domain" description="CBS" evidence="5">
    <location>
        <begin position="289"/>
        <end position="347"/>
    </location>
</feature>
<name>W6MW72_9ASCO</name>
<keyword evidence="4" id="KW-0472">Membrane</keyword>
<evidence type="ECO:0000313" key="8">
    <source>
        <dbReference type="Proteomes" id="UP000019384"/>
    </source>
</evidence>
<keyword evidence="8" id="KW-1185">Reference proteome</keyword>
<evidence type="ECO:0000256" key="3">
    <source>
        <dbReference type="SAM" id="MobiDB-lite"/>
    </source>
</evidence>
<proteinExistence type="predicted"/>
<reference evidence="7" key="1">
    <citation type="submission" date="2013-12" db="EMBL/GenBank/DDBJ databases">
        <authorList>
            <person name="Genoscope - CEA"/>
        </authorList>
    </citation>
    <scope>NUCLEOTIDE SEQUENCE</scope>
    <source>
        <strain evidence="7">CBS 1993</strain>
    </source>
</reference>
<dbReference type="GeneID" id="34520349"/>
<dbReference type="Gene3D" id="3.10.20.90">
    <property type="entry name" value="Phosphatidylinositol 3-kinase Catalytic Subunit, Chain A, domain 1"/>
    <property type="match status" value="1"/>
</dbReference>
<dbReference type="SUPFAM" id="SSF54277">
    <property type="entry name" value="CAD &amp; PB1 domains"/>
    <property type="match status" value="1"/>
</dbReference>
<feature type="region of interest" description="Disordered" evidence="3">
    <location>
        <begin position="394"/>
        <end position="452"/>
    </location>
</feature>
<accession>W6MW72</accession>
<dbReference type="Pfam" id="PF00571">
    <property type="entry name" value="CBS"/>
    <property type="match status" value="4"/>
</dbReference>
<evidence type="ECO:0000256" key="2">
    <source>
        <dbReference type="PROSITE-ProRule" id="PRU00703"/>
    </source>
</evidence>
<dbReference type="Proteomes" id="UP000019384">
    <property type="component" value="Unassembled WGS sequence"/>
</dbReference>
<dbReference type="SUPFAM" id="SSF54631">
    <property type="entry name" value="CBS-domain pair"/>
    <property type="match status" value="2"/>
</dbReference>
<dbReference type="CDD" id="cd17781">
    <property type="entry name" value="CBS_pair_MUG70_1"/>
    <property type="match status" value="1"/>
</dbReference>
<dbReference type="PANTHER" id="PTHR48108:SF26">
    <property type="entry name" value="CBS DOMAIN-CONTAINING PROTEIN DDB_G0289609"/>
    <property type="match status" value="1"/>
</dbReference>
<feature type="domain" description="CBS" evidence="5">
    <location>
        <begin position="220"/>
        <end position="281"/>
    </location>
</feature>
<dbReference type="CDD" id="cd17782">
    <property type="entry name" value="CBS_pair_MUG70_2"/>
    <property type="match status" value="1"/>
</dbReference>
<keyword evidence="2" id="KW-0129">CBS domain</keyword>
<dbReference type="PROSITE" id="PS51371">
    <property type="entry name" value="CBS"/>
    <property type="match status" value="3"/>
</dbReference>
<dbReference type="InterPro" id="IPR046342">
    <property type="entry name" value="CBS_dom_sf"/>
</dbReference>
<dbReference type="SMART" id="SM00116">
    <property type="entry name" value="CBS"/>
    <property type="match status" value="3"/>
</dbReference>
<dbReference type="SMART" id="SM00666">
    <property type="entry name" value="PB1"/>
    <property type="match status" value="1"/>
</dbReference>
<dbReference type="InterPro" id="IPR000644">
    <property type="entry name" value="CBS_dom"/>
</dbReference>
<protein>
    <recommendedName>
        <fullName evidence="9">CBS domain-containing protein</fullName>
    </recommendedName>
</protein>
<sequence length="644" mass="72393">MSDIYKSSRRLSGGAFALRPDVPVECLPTCSIIEASRMMIEQKTYCIVVRDDDSQGLSGLFTAKDLAFRVVASGLDPYETQVKDIMTRKPLVSHVSNPHEALRLMVKKKVRHLPLVDDFGAVVGMLNITKCSYQAMVRLERDSLEAEKLQSTFQEIQIDGDSSESRFTLINREDSPIDADYNIIQQKQKLYNDLYNDFRKLIELMEQPNLRDVLNDSSLEIVPPIFIDARTTVLKAAQILKERKTTALLICDSSEMFTEPIGIFTSKDIVFRVLATEINPAATSVARVMTSSPSFASEELGIHSALRMMYEGNYMNLPIKNNENTVVGLISVLQLTYALLCHLDRDLYANLFSSADQEMMFDVDPINAATAKAGHENSVAWDHFWSLDRPLGSRRNSSFTERSFSESPRNSLRRLSRGNSRPVIFSPHRGLSSTTSHSVDGDEEEESGSHLVKNRFRSIPSTILSSRYAEVRSLSESPIRSGASGSAVVLQNASNLEKPSISILSNVSAFEKTFKIRTNDGKVYKIRLHHDVNLLDQLSHQIESRLGLAGYEEFYLSYTDEENDDVVIRKEEDLLAALELFQRWNRSTVHLKLHTQADYSTNSRIVEMLAGIDVKKLGIFGGVLFGTLFFLCTGVVVGMNVRRR</sequence>
<dbReference type="PANTHER" id="PTHR48108">
    <property type="entry name" value="CBS DOMAIN-CONTAINING PROTEIN CBSX2, CHLOROPLASTIC"/>
    <property type="match status" value="1"/>
</dbReference>
<keyword evidence="1" id="KW-0677">Repeat</keyword>
<dbReference type="EMBL" id="HG793127">
    <property type="protein sequence ID" value="CDK26965.1"/>
    <property type="molecule type" value="Genomic_DNA"/>
</dbReference>
<dbReference type="InterPro" id="IPR053793">
    <property type="entry name" value="PB1-like"/>
</dbReference>
<dbReference type="InterPro" id="IPR051462">
    <property type="entry name" value="CBS_domain-containing"/>
</dbReference>
<keyword evidence="4" id="KW-1133">Transmembrane helix</keyword>
<dbReference type="OrthoDB" id="418595at2759"/>
<evidence type="ECO:0000259" key="6">
    <source>
        <dbReference type="PROSITE" id="PS51745"/>
    </source>
</evidence>
<dbReference type="InterPro" id="IPR000270">
    <property type="entry name" value="PB1_dom"/>
</dbReference>
<dbReference type="Pfam" id="PF00564">
    <property type="entry name" value="PB1"/>
    <property type="match status" value="1"/>
</dbReference>
<feature type="domain" description="CBS" evidence="5">
    <location>
        <begin position="18"/>
        <end position="77"/>
    </location>
</feature>
<dbReference type="HOGENOM" id="CLU_425165_0_0_1"/>
<dbReference type="RefSeq" id="XP_022458961.1">
    <property type="nucleotide sequence ID" value="XM_022603235.1"/>
</dbReference>
<reference evidence="7" key="2">
    <citation type="submission" date="2014-02" db="EMBL/GenBank/DDBJ databases">
        <title>Complete DNA sequence of /Kuraishia capsulata/ illustrates novel genomic features among budding yeasts (/Saccharomycotina/).</title>
        <authorList>
            <person name="Morales L."/>
            <person name="Noel B."/>
            <person name="Porcel B."/>
            <person name="Marcet-Houben M."/>
            <person name="Hullo M-F."/>
            <person name="Sacerdot C."/>
            <person name="Tekaia F."/>
            <person name="Leh-Louis V."/>
            <person name="Despons L."/>
            <person name="Khanna V."/>
            <person name="Aury J-M."/>
            <person name="Barbe V."/>
            <person name="Couloux A."/>
            <person name="Labadie K."/>
            <person name="Pelletier E."/>
            <person name="Souciet J-L."/>
            <person name="Boekhout T."/>
            <person name="Gabaldon T."/>
            <person name="Wincker P."/>
            <person name="Dujon B."/>
        </authorList>
    </citation>
    <scope>NUCLEOTIDE SEQUENCE</scope>
    <source>
        <strain evidence="7">CBS 1993</strain>
    </source>
</reference>
<dbReference type="Gene3D" id="3.10.580.10">
    <property type="entry name" value="CBS-domain"/>
    <property type="match status" value="2"/>
</dbReference>
<feature type="domain" description="PB1" evidence="6">
    <location>
        <begin position="511"/>
        <end position="598"/>
    </location>
</feature>
<evidence type="ECO:0008006" key="9">
    <source>
        <dbReference type="Google" id="ProtNLM"/>
    </source>
</evidence>
<evidence type="ECO:0000313" key="7">
    <source>
        <dbReference type="EMBL" id="CDK26965.1"/>
    </source>
</evidence>
<organism evidence="7 8">
    <name type="scientific">Kuraishia capsulata CBS 1993</name>
    <dbReference type="NCBI Taxonomy" id="1382522"/>
    <lineage>
        <taxon>Eukaryota</taxon>
        <taxon>Fungi</taxon>
        <taxon>Dikarya</taxon>
        <taxon>Ascomycota</taxon>
        <taxon>Saccharomycotina</taxon>
        <taxon>Pichiomycetes</taxon>
        <taxon>Pichiales</taxon>
        <taxon>Pichiaceae</taxon>
        <taxon>Kuraishia</taxon>
    </lineage>
</organism>
<evidence type="ECO:0000256" key="4">
    <source>
        <dbReference type="SAM" id="Phobius"/>
    </source>
</evidence>